<feature type="region of interest" description="Disordered" evidence="2">
    <location>
        <begin position="274"/>
        <end position="298"/>
    </location>
</feature>
<feature type="coiled-coil region" evidence="1">
    <location>
        <begin position="671"/>
        <end position="727"/>
    </location>
</feature>
<keyword evidence="1" id="KW-0175">Coiled coil</keyword>
<dbReference type="EMBL" id="CAMXCT030001206">
    <property type="protein sequence ID" value="CAL4775136.1"/>
    <property type="molecule type" value="Genomic_DNA"/>
</dbReference>
<reference evidence="3" key="1">
    <citation type="submission" date="2022-10" db="EMBL/GenBank/DDBJ databases">
        <authorList>
            <person name="Chen Y."/>
            <person name="Dougan E. K."/>
            <person name="Chan C."/>
            <person name="Rhodes N."/>
            <person name="Thang M."/>
        </authorList>
    </citation>
    <scope>NUCLEOTIDE SEQUENCE</scope>
</reference>
<dbReference type="OrthoDB" id="418735at2759"/>
<evidence type="ECO:0000313" key="4">
    <source>
        <dbReference type="EMBL" id="CAL4775136.1"/>
    </source>
</evidence>
<accession>A0A9P1CA70</accession>
<evidence type="ECO:0000313" key="5">
    <source>
        <dbReference type="Proteomes" id="UP001152797"/>
    </source>
</evidence>
<organism evidence="3">
    <name type="scientific">Cladocopium goreaui</name>
    <dbReference type="NCBI Taxonomy" id="2562237"/>
    <lineage>
        <taxon>Eukaryota</taxon>
        <taxon>Sar</taxon>
        <taxon>Alveolata</taxon>
        <taxon>Dinophyceae</taxon>
        <taxon>Suessiales</taxon>
        <taxon>Symbiodiniaceae</taxon>
        <taxon>Cladocopium</taxon>
    </lineage>
</organism>
<sequence length="771" mass="85590">MFLPQPLTHEVLTHELIYVFAAFAQVTTHWHRNKQTNAIIASFQGPEPAAALLRQIFAMALSPQSLDLLGRQIYYDEATGEIRFVPARNKGVAPPQPFLIALVVAVVRSQLDACKDDASNQPPILLKWAGRPIWKGIVHPKTTLGTMAAILKQSLVPLNAGKQYRLVVNGRQVPHDMVVENLPPPTREYVVIHAVMEMHGGGQGTKSQQRDIQQNALASLLLDHGLPLAWTTTAVEKIMQKTGLPKLQALNSQPMGSNKLQAVMQLCKELSIEVPEPTKPNSGKELTGSLWQKKKRRPQDIQINPADYTFIEGYFTNQDGTNATQINQIVPHATGVCLLTALQAEVWIKEAQLITSDELGLLVIGQIQVPGTLTTEVITFPCYTPDKQMVLLTATLVQMGSKALKHRQGNPQQVPADACTLVAMTMYKEDWQEGDWLTITTNPMGFIRKLLENDNLYQGIHAMWGKSLRSHKSPASPHQALTVQIHLTVEDAKLERLMAKSGFNRLFLTPKTQVGRLNLNYKIIWVSGDVPKLSSLSAKCQSCLGLVRGRQGKGYGLRFANDKHDAAWAILHPALGPQTWLVRANADLPEAVPMFNATPILARLLPPRDAKAPEKVLLGPRPKAPAKTSADPWHQKPGHDPWANWTPPSRPETSASLIPQRPVQGPMENKFAEKDEKLATMQKSIDQLTNQQQQHVQQVEQQFQVAAQREKENMAKVDHAIKNIEKSVESALAQSMRSHTQAMDERFKELKQLLAGSNKRPAPDDGDQLMD</sequence>
<evidence type="ECO:0000256" key="2">
    <source>
        <dbReference type="SAM" id="MobiDB-lite"/>
    </source>
</evidence>
<evidence type="ECO:0000256" key="1">
    <source>
        <dbReference type="SAM" id="Coils"/>
    </source>
</evidence>
<proteinExistence type="predicted"/>
<evidence type="ECO:0000313" key="3">
    <source>
        <dbReference type="EMBL" id="CAI3987824.1"/>
    </source>
</evidence>
<dbReference type="AlphaFoldDB" id="A0A9P1CA70"/>
<reference evidence="4 5" key="2">
    <citation type="submission" date="2024-05" db="EMBL/GenBank/DDBJ databases">
        <authorList>
            <person name="Chen Y."/>
            <person name="Shah S."/>
            <person name="Dougan E. K."/>
            <person name="Thang M."/>
            <person name="Chan C."/>
        </authorList>
    </citation>
    <scope>NUCLEOTIDE SEQUENCE [LARGE SCALE GENOMIC DNA]</scope>
</reference>
<dbReference type="EMBL" id="CAMXCT020001206">
    <property type="protein sequence ID" value="CAL1141199.1"/>
    <property type="molecule type" value="Genomic_DNA"/>
</dbReference>
<protein>
    <submittedName>
        <fullName evidence="4">Sodium/hydrogen exchanger 8</fullName>
    </submittedName>
</protein>
<dbReference type="EMBL" id="CAMXCT010001206">
    <property type="protein sequence ID" value="CAI3987824.1"/>
    <property type="molecule type" value="Genomic_DNA"/>
</dbReference>
<comment type="caution">
    <text evidence="3">The sequence shown here is derived from an EMBL/GenBank/DDBJ whole genome shotgun (WGS) entry which is preliminary data.</text>
</comment>
<dbReference type="Proteomes" id="UP001152797">
    <property type="component" value="Unassembled WGS sequence"/>
</dbReference>
<name>A0A9P1CA70_9DINO</name>
<feature type="region of interest" description="Disordered" evidence="2">
    <location>
        <begin position="751"/>
        <end position="771"/>
    </location>
</feature>
<feature type="region of interest" description="Disordered" evidence="2">
    <location>
        <begin position="618"/>
        <end position="666"/>
    </location>
</feature>
<keyword evidence="5" id="KW-1185">Reference proteome</keyword>
<gene>
    <name evidence="3" type="ORF">C1SCF055_LOCUS15068</name>
</gene>